<evidence type="ECO:0000259" key="7">
    <source>
        <dbReference type="Pfam" id="PF04129"/>
    </source>
</evidence>
<feature type="domain" description="Vps52 coiled-coil" evidence="7">
    <location>
        <begin position="158"/>
        <end position="329"/>
    </location>
</feature>
<keyword evidence="3" id="KW-0813">Transport</keyword>
<dbReference type="FunCoup" id="C4JVG2">
    <property type="interactions" value="794"/>
</dbReference>
<evidence type="ECO:0000256" key="1">
    <source>
        <dbReference type="ARBA" id="ARBA00004601"/>
    </source>
</evidence>
<keyword evidence="5" id="KW-0333">Golgi apparatus</keyword>
<evidence type="ECO:0000256" key="4">
    <source>
        <dbReference type="ARBA" id="ARBA00022927"/>
    </source>
</evidence>
<accession>C4JVG2</accession>
<evidence type="ECO:0000313" key="10">
    <source>
        <dbReference type="Proteomes" id="UP000002058"/>
    </source>
</evidence>
<dbReference type="InterPro" id="IPR048361">
    <property type="entry name" value="Vps52_C"/>
</dbReference>
<sequence>MWLDRFSGHSTASAATPPFHRQASPTPRPSPLRANNQPSRPPFNARSSSLSLASVVNASSTSLPGTLRQTNGSTLRVSAARESNASDPLEVLQDIIGKQRELDGSKSAEADENPLERPGDLVDNIDFGGLSLEDFVVQRNDRARFSNDDQTYQSAEQYEKERERFQELHHSITGCEDVLKSVETYLLKFQTELGAVSAEIETLQSRSSKLNSQLANRKNVEQLLGPAVEGIAISPRTVRVISEGPINADWIKALKEVDSRSTGIINSSFNNTKAVEDVKPLLTDLKDKAVERIRDYLVAQIRAIRSPNINAQIIQQQSLAKYKELYGFLSFHQPSLAEEITQAYVNTMRWYYLSNFTRYNQALDKLKVHSMDRNDLLGGEPVLQKGSTPFPSGRNPHSSHDPFTLGRRIDVLKSNNPMALTSYLAEEDKSQHGIEVPFRNFNLALIDNISAEFSFMAETFAAKSIHLASRKIMSIFEPVFALGHNLTKQLIDNTTDCLGILLCVRLNQQFAFELQRRKVPVADAYINGINMLLWPRFQIIMDMHHESLKRASSSSTRGSVSALSLTGGDKQSLAPHFLTQRFGQFLHSILQMSIEAGANEPISSSLGRLANEFDTLLAKLSKASGDAKRRERFLFNNYSLILTIISDTKGDLAQEQQTHFESMINGLGGKS</sequence>
<dbReference type="Pfam" id="PF20655">
    <property type="entry name" value="Vps52_C"/>
    <property type="match status" value="1"/>
</dbReference>
<dbReference type="InParanoid" id="C4JVG2"/>
<evidence type="ECO:0000256" key="2">
    <source>
        <dbReference type="ARBA" id="ARBA00008180"/>
    </source>
</evidence>
<organism evidence="9 10">
    <name type="scientific">Uncinocarpus reesii (strain UAMH 1704)</name>
    <dbReference type="NCBI Taxonomy" id="336963"/>
    <lineage>
        <taxon>Eukaryota</taxon>
        <taxon>Fungi</taxon>
        <taxon>Dikarya</taxon>
        <taxon>Ascomycota</taxon>
        <taxon>Pezizomycotina</taxon>
        <taxon>Eurotiomycetes</taxon>
        <taxon>Eurotiomycetidae</taxon>
        <taxon>Onygenales</taxon>
        <taxon>Onygenaceae</taxon>
        <taxon>Uncinocarpus</taxon>
    </lineage>
</organism>
<dbReference type="InterPro" id="IPR048319">
    <property type="entry name" value="Vps52_CC"/>
</dbReference>
<keyword evidence="4" id="KW-0653">Protein transport</keyword>
<evidence type="ECO:0000259" key="8">
    <source>
        <dbReference type="Pfam" id="PF20655"/>
    </source>
</evidence>
<dbReference type="PANTHER" id="PTHR14190">
    <property type="entry name" value="SUPPRESSOR OF ACTIN MUTATIONS 2/VACUOLAR PROTEIN SORTING 52"/>
    <property type="match status" value="1"/>
</dbReference>
<dbReference type="GO" id="GO:0019905">
    <property type="term" value="F:syntaxin binding"/>
    <property type="evidence" value="ECO:0007669"/>
    <property type="project" value="TreeGrafter"/>
</dbReference>
<proteinExistence type="inferred from homology"/>
<dbReference type="KEGG" id="ure:UREG_06554"/>
<evidence type="ECO:0000256" key="3">
    <source>
        <dbReference type="ARBA" id="ARBA00022448"/>
    </source>
</evidence>
<evidence type="ECO:0008006" key="11">
    <source>
        <dbReference type="Google" id="ProtNLM"/>
    </source>
</evidence>
<gene>
    <name evidence="9" type="ORF">UREG_06554</name>
</gene>
<dbReference type="STRING" id="336963.C4JVG2"/>
<evidence type="ECO:0000256" key="5">
    <source>
        <dbReference type="ARBA" id="ARBA00023034"/>
    </source>
</evidence>
<dbReference type="AlphaFoldDB" id="C4JVG2"/>
<evidence type="ECO:0000313" key="9">
    <source>
        <dbReference type="EMBL" id="EEP81689.1"/>
    </source>
</evidence>
<feature type="compositionally biased region" description="Low complexity" evidence="6">
    <location>
        <begin position="44"/>
        <end position="63"/>
    </location>
</feature>
<name>C4JVG2_UNCRE</name>
<dbReference type="InterPro" id="IPR007258">
    <property type="entry name" value="Vps52"/>
</dbReference>
<dbReference type="GO" id="GO:0042147">
    <property type="term" value="P:retrograde transport, endosome to Golgi"/>
    <property type="evidence" value="ECO:0007669"/>
    <property type="project" value="TreeGrafter"/>
</dbReference>
<dbReference type="eggNOG" id="KOG1961">
    <property type="taxonomic scope" value="Eukaryota"/>
</dbReference>
<protein>
    <recommendedName>
        <fullName evidence="11">Vacuolar protein sorting-associated protein 52</fullName>
    </recommendedName>
</protein>
<dbReference type="Pfam" id="PF04129">
    <property type="entry name" value="Vps52_CC"/>
    <property type="match status" value="1"/>
</dbReference>
<feature type="region of interest" description="Disordered" evidence="6">
    <location>
        <begin position="1"/>
        <end position="88"/>
    </location>
</feature>
<reference evidence="10" key="1">
    <citation type="journal article" date="2009" name="Genome Res.">
        <title>Comparative genomic analyses of the human fungal pathogens Coccidioides and their relatives.</title>
        <authorList>
            <person name="Sharpton T.J."/>
            <person name="Stajich J.E."/>
            <person name="Rounsley S.D."/>
            <person name="Gardner M.J."/>
            <person name="Wortman J.R."/>
            <person name="Jordar V.S."/>
            <person name="Maiti R."/>
            <person name="Kodira C.D."/>
            <person name="Neafsey D.E."/>
            <person name="Zeng Q."/>
            <person name="Hung C.-Y."/>
            <person name="McMahan C."/>
            <person name="Muszewska A."/>
            <person name="Grynberg M."/>
            <person name="Mandel M.A."/>
            <person name="Kellner E.M."/>
            <person name="Barker B.M."/>
            <person name="Galgiani J.N."/>
            <person name="Orbach M.J."/>
            <person name="Kirkland T.N."/>
            <person name="Cole G.T."/>
            <person name="Henn M.R."/>
            <person name="Birren B.W."/>
            <person name="Taylor J.W."/>
        </authorList>
    </citation>
    <scope>NUCLEOTIDE SEQUENCE [LARGE SCALE GENOMIC DNA]</scope>
    <source>
        <strain evidence="10">UAMH 1704</strain>
    </source>
</reference>
<comment type="similarity">
    <text evidence="2">Belongs to the VPS52 family.</text>
</comment>
<comment type="subcellular location">
    <subcellularLocation>
        <location evidence="1">Golgi apparatus</location>
        <location evidence="1">trans-Golgi network</location>
    </subcellularLocation>
</comment>
<dbReference type="Proteomes" id="UP000002058">
    <property type="component" value="Unassembled WGS sequence"/>
</dbReference>
<dbReference type="VEuPathDB" id="FungiDB:UREG_06554"/>
<feature type="domain" description="Vps52 C-terminal" evidence="8">
    <location>
        <begin position="346"/>
        <end position="662"/>
    </location>
</feature>
<dbReference type="GO" id="GO:0015031">
    <property type="term" value="P:protein transport"/>
    <property type="evidence" value="ECO:0007669"/>
    <property type="project" value="UniProtKB-KW"/>
</dbReference>
<dbReference type="GeneID" id="8438383"/>
<evidence type="ECO:0000256" key="6">
    <source>
        <dbReference type="SAM" id="MobiDB-lite"/>
    </source>
</evidence>
<keyword evidence="10" id="KW-1185">Reference proteome</keyword>
<dbReference type="OrthoDB" id="19482at2759"/>
<dbReference type="PANTHER" id="PTHR14190:SF7">
    <property type="entry name" value="VACUOLAR PROTEIN SORTING-ASSOCIATED PROTEIN 52 HOMOLOG"/>
    <property type="match status" value="1"/>
</dbReference>
<dbReference type="HOGENOM" id="CLU_010797_1_0_1"/>
<dbReference type="GO" id="GO:0006896">
    <property type="term" value="P:Golgi to vacuole transport"/>
    <property type="evidence" value="ECO:0007669"/>
    <property type="project" value="TreeGrafter"/>
</dbReference>
<dbReference type="RefSeq" id="XP_002583587.1">
    <property type="nucleotide sequence ID" value="XM_002583541.1"/>
</dbReference>
<dbReference type="GO" id="GO:0000938">
    <property type="term" value="C:GARP complex"/>
    <property type="evidence" value="ECO:0007669"/>
    <property type="project" value="TreeGrafter"/>
</dbReference>
<dbReference type="OMA" id="IHVVMVE"/>
<dbReference type="GO" id="GO:0032456">
    <property type="term" value="P:endocytic recycling"/>
    <property type="evidence" value="ECO:0007669"/>
    <property type="project" value="TreeGrafter"/>
</dbReference>
<dbReference type="GO" id="GO:0005829">
    <property type="term" value="C:cytosol"/>
    <property type="evidence" value="ECO:0007669"/>
    <property type="project" value="GOC"/>
</dbReference>
<dbReference type="EMBL" id="CH476618">
    <property type="protein sequence ID" value="EEP81689.1"/>
    <property type="molecule type" value="Genomic_DNA"/>
</dbReference>
<feature type="compositionally biased region" description="Polar residues" evidence="6">
    <location>
        <begin position="67"/>
        <end position="86"/>
    </location>
</feature>